<evidence type="ECO:0000313" key="2">
    <source>
        <dbReference type="Proteomes" id="UP000029981"/>
    </source>
</evidence>
<evidence type="ECO:0000313" key="1">
    <source>
        <dbReference type="EMBL" id="KGN58202.1"/>
    </source>
</evidence>
<dbReference type="Proteomes" id="UP000029981">
    <property type="component" value="Chromosome 3"/>
</dbReference>
<reference evidence="1 2" key="3">
    <citation type="journal article" date="2010" name="BMC Genomics">
        <title>Transcriptome sequencing and comparative analysis of cucumber flowers with different sex types.</title>
        <authorList>
            <person name="Guo S."/>
            <person name="Zheng Y."/>
            <person name="Joung J.G."/>
            <person name="Liu S."/>
            <person name="Zhang Z."/>
            <person name="Crasta O.R."/>
            <person name="Sobral B.W."/>
            <person name="Xu Y."/>
            <person name="Huang S."/>
            <person name="Fei Z."/>
        </authorList>
    </citation>
    <scope>NUCLEOTIDE SEQUENCE [LARGE SCALE GENOMIC DNA]</scope>
    <source>
        <strain evidence="2">cv. 9930</strain>
    </source>
</reference>
<organism evidence="1 2">
    <name type="scientific">Cucumis sativus</name>
    <name type="common">Cucumber</name>
    <dbReference type="NCBI Taxonomy" id="3659"/>
    <lineage>
        <taxon>Eukaryota</taxon>
        <taxon>Viridiplantae</taxon>
        <taxon>Streptophyta</taxon>
        <taxon>Embryophyta</taxon>
        <taxon>Tracheophyta</taxon>
        <taxon>Spermatophyta</taxon>
        <taxon>Magnoliopsida</taxon>
        <taxon>eudicotyledons</taxon>
        <taxon>Gunneridae</taxon>
        <taxon>Pentapetalae</taxon>
        <taxon>rosids</taxon>
        <taxon>fabids</taxon>
        <taxon>Cucurbitales</taxon>
        <taxon>Cucurbitaceae</taxon>
        <taxon>Benincaseae</taxon>
        <taxon>Cucumis</taxon>
    </lineage>
</organism>
<dbReference type="EMBL" id="CM002924">
    <property type="protein sequence ID" value="KGN58202.1"/>
    <property type="molecule type" value="Genomic_DNA"/>
</dbReference>
<name>A0A0A0LBX8_CUCSA</name>
<proteinExistence type="predicted"/>
<keyword evidence="2" id="KW-1185">Reference proteome</keyword>
<dbReference type="AlphaFoldDB" id="A0A0A0LBX8"/>
<gene>
    <name evidence="1" type="ORF">Csa_3G590090</name>
</gene>
<dbReference type="Gramene" id="KGN58202">
    <property type="protein sequence ID" value="KGN58202"/>
    <property type="gene ID" value="Csa_3G590090"/>
</dbReference>
<reference evidence="1 2" key="4">
    <citation type="journal article" date="2011" name="BMC Genomics">
        <title>RNA-Seq improves annotation of protein-coding genes in the cucumber genome.</title>
        <authorList>
            <person name="Li Z."/>
            <person name="Zhang Z."/>
            <person name="Yan P."/>
            <person name="Huang S."/>
            <person name="Fei Z."/>
            <person name="Lin K."/>
        </authorList>
    </citation>
    <scope>NUCLEOTIDE SEQUENCE [LARGE SCALE GENOMIC DNA]</scope>
    <source>
        <strain evidence="2">cv. 9930</strain>
    </source>
</reference>
<protein>
    <submittedName>
        <fullName evidence="1">Uncharacterized protein</fullName>
    </submittedName>
</protein>
<accession>A0A0A0LBX8</accession>
<sequence length="61" mass="7220">MRMTMRRYLVEHLRKKKKKLKGTELPKLRAVKAASKLDQYYISPKVHDAHAPILMYGHSKQ</sequence>
<reference evidence="1 2" key="2">
    <citation type="journal article" date="2009" name="PLoS ONE">
        <title>An integrated genetic and cytogenetic map of the cucumber genome.</title>
        <authorList>
            <person name="Ren Y."/>
            <person name="Zhang Z."/>
            <person name="Liu J."/>
            <person name="Staub J.E."/>
            <person name="Han Y."/>
            <person name="Cheng Z."/>
            <person name="Li X."/>
            <person name="Lu J."/>
            <person name="Miao H."/>
            <person name="Kang H."/>
            <person name="Xie B."/>
            <person name="Gu X."/>
            <person name="Wang X."/>
            <person name="Du Y."/>
            <person name="Jin W."/>
            <person name="Huang S."/>
        </authorList>
    </citation>
    <scope>NUCLEOTIDE SEQUENCE [LARGE SCALE GENOMIC DNA]</scope>
    <source>
        <strain evidence="2">cv. 9930</strain>
    </source>
</reference>
<reference evidence="1 2" key="1">
    <citation type="journal article" date="2009" name="Nat. Genet.">
        <title>The genome of the cucumber, Cucumis sativus L.</title>
        <authorList>
            <person name="Huang S."/>
            <person name="Li R."/>
            <person name="Zhang Z."/>
            <person name="Li L."/>
            <person name="Gu X."/>
            <person name="Fan W."/>
            <person name="Lucas W.J."/>
            <person name="Wang X."/>
            <person name="Xie B."/>
            <person name="Ni P."/>
            <person name="Ren Y."/>
            <person name="Zhu H."/>
            <person name="Li J."/>
            <person name="Lin K."/>
            <person name="Jin W."/>
            <person name="Fei Z."/>
            <person name="Li G."/>
            <person name="Staub J."/>
            <person name="Kilian A."/>
            <person name="van der Vossen E.A."/>
            <person name="Wu Y."/>
            <person name="Guo J."/>
            <person name="He J."/>
            <person name="Jia Z."/>
            <person name="Ren Y."/>
            <person name="Tian G."/>
            <person name="Lu Y."/>
            <person name="Ruan J."/>
            <person name="Qian W."/>
            <person name="Wang M."/>
            <person name="Huang Q."/>
            <person name="Li B."/>
            <person name="Xuan Z."/>
            <person name="Cao J."/>
            <person name="Asan"/>
            <person name="Wu Z."/>
            <person name="Zhang J."/>
            <person name="Cai Q."/>
            <person name="Bai Y."/>
            <person name="Zhao B."/>
            <person name="Han Y."/>
            <person name="Li Y."/>
            <person name="Li X."/>
            <person name="Wang S."/>
            <person name="Shi Q."/>
            <person name="Liu S."/>
            <person name="Cho W.K."/>
            <person name="Kim J.Y."/>
            <person name="Xu Y."/>
            <person name="Heller-Uszynska K."/>
            <person name="Miao H."/>
            <person name="Cheng Z."/>
            <person name="Zhang S."/>
            <person name="Wu J."/>
            <person name="Yang Y."/>
            <person name="Kang H."/>
            <person name="Li M."/>
            <person name="Liang H."/>
            <person name="Ren X."/>
            <person name="Shi Z."/>
            <person name="Wen M."/>
            <person name="Jian M."/>
            <person name="Yang H."/>
            <person name="Zhang G."/>
            <person name="Yang Z."/>
            <person name="Chen R."/>
            <person name="Liu S."/>
            <person name="Li J."/>
            <person name="Ma L."/>
            <person name="Liu H."/>
            <person name="Zhou Y."/>
            <person name="Zhao J."/>
            <person name="Fang X."/>
            <person name="Li G."/>
            <person name="Fang L."/>
            <person name="Li Y."/>
            <person name="Liu D."/>
            <person name="Zheng H."/>
            <person name="Zhang Y."/>
            <person name="Qin N."/>
            <person name="Li Z."/>
            <person name="Yang G."/>
            <person name="Yang S."/>
            <person name="Bolund L."/>
            <person name="Kristiansen K."/>
            <person name="Zheng H."/>
            <person name="Li S."/>
            <person name="Zhang X."/>
            <person name="Yang H."/>
            <person name="Wang J."/>
            <person name="Sun R."/>
            <person name="Zhang B."/>
            <person name="Jiang S."/>
            <person name="Wang J."/>
            <person name="Du Y."/>
            <person name="Li S."/>
        </authorList>
    </citation>
    <scope>NUCLEOTIDE SEQUENCE [LARGE SCALE GENOMIC DNA]</scope>
    <source>
        <strain evidence="2">cv. 9930</strain>
    </source>
</reference>